<dbReference type="RefSeq" id="WP_047252844.1">
    <property type="nucleotide sequence ID" value="NZ_CP011545.1"/>
</dbReference>
<organism evidence="4 5">
    <name type="scientific">Corynebacterium testudinoris</name>
    <dbReference type="NCBI Taxonomy" id="136857"/>
    <lineage>
        <taxon>Bacteria</taxon>
        <taxon>Bacillati</taxon>
        <taxon>Actinomycetota</taxon>
        <taxon>Actinomycetes</taxon>
        <taxon>Mycobacteriales</taxon>
        <taxon>Corynebacteriaceae</taxon>
        <taxon>Corynebacterium</taxon>
    </lineage>
</organism>
<evidence type="ECO:0000256" key="1">
    <source>
        <dbReference type="ARBA" id="ARBA00005046"/>
    </source>
</evidence>
<comment type="pathway">
    <text evidence="1">Cofactor biosynthesis; molybdopterin biosynthesis.</text>
</comment>
<dbReference type="OrthoDB" id="9794429at2"/>
<dbReference type="GO" id="GO:0006777">
    <property type="term" value="P:Mo-molybdopterin cofactor biosynthetic process"/>
    <property type="evidence" value="ECO:0007669"/>
    <property type="project" value="UniProtKB-KW"/>
</dbReference>
<keyword evidence="2" id="KW-0501">Molybdenum cofactor biosynthesis</keyword>
<protein>
    <submittedName>
        <fullName evidence="4">Molybdopterin biosynthesis enzyme</fullName>
    </submittedName>
</protein>
<dbReference type="EMBL" id="CP011545">
    <property type="protein sequence ID" value="AKK08496.1"/>
    <property type="molecule type" value="Genomic_DNA"/>
</dbReference>
<sequence>MGTTLTAVIIVASDRVSSGEREDASGPLAQRLLAEAGIAGDIVIVEEGFEAVSAALADARANHHRLILTVGGTGLGPRNQTPEATEPLLAVVLTGLMTQILLEGLAHSPCAGLSRALIGLTGRGPDDALIINSPSSKGAVRDTLGVVVPLLPNIFERLS</sequence>
<dbReference type="SUPFAM" id="SSF53218">
    <property type="entry name" value="Molybdenum cofactor biosynthesis proteins"/>
    <property type="match status" value="1"/>
</dbReference>
<evidence type="ECO:0000256" key="2">
    <source>
        <dbReference type="ARBA" id="ARBA00023150"/>
    </source>
</evidence>
<accession>A0A0G3H505</accession>
<reference evidence="4 5" key="1">
    <citation type="journal article" date="2015" name="Genome Announc.">
        <title>Complete Genome Sequence of the Type Strain Corynebacterium testudinoris DSM 44614, Recovered from Necrotic Lesions in the Mouth of a Tortoise.</title>
        <authorList>
            <person name="Ruckert C."/>
            <person name="Kriete M."/>
            <person name="Jaenicke S."/>
            <person name="Winkler A."/>
            <person name="Tauch A."/>
        </authorList>
    </citation>
    <scope>NUCLEOTIDE SEQUENCE [LARGE SCALE GENOMIC DNA]</scope>
    <source>
        <strain evidence="4 5">DSM 44614</strain>
    </source>
</reference>
<keyword evidence="5" id="KW-1185">Reference proteome</keyword>
<proteinExistence type="predicted"/>
<dbReference type="InterPro" id="IPR001453">
    <property type="entry name" value="MoaB/Mog_dom"/>
</dbReference>
<dbReference type="Gene3D" id="3.40.980.10">
    <property type="entry name" value="MoaB/Mog-like domain"/>
    <property type="match status" value="1"/>
</dbReference>
<dbReference type="PATRIC" id="fig|136857.5.peg.1043"/>
<evidence type="ECO:0000259" key="3">
    <source>
        <dbReference type="SMART" id="SM00852"/>
    </source>
</evidence>
<dbReference type="AlphaFoldDB" id="A0A0G3H505"/>
<dbReference type="PANTHER" id="PTHR43764">
    <property type="entry name" value="MOLYBDENUM COFACTOR BIOSYNTHESIS"/>
    <property type="match status" value="1"/>
</dbReference>
<feature type="domain" description="MoaB/Mog" evidence="3">
    <location>
        <begin position="8"/>
        <end position="154"/>
    </location>
</feature>
<dbReference type="SMART" id="SM00852">
    <property type="entry name" value="MoCF_biosynth"/>
    <property type="match status" value="1"/>
</dbReference>
<gene>
    <name evidence="4" type="ORF">CTEST_05250</name>
</gene>
<name>A0A0G3H505_9CORY</name>
<dbReference type="Proteomes" id="UP000035540">
    <property type="component" value="Chromosome"/>
</dbReference>
<dbReference type="Pfam" id="PF00994">
    <property type="entry name" value="MoCF_biosynth"/>
    <property type="match status" value="1"/>
</dbReference>
<dbReference type="InterPro" id="IPR051920">
    <property type="entry name" value="MPT_Adenylyltrnsfr/MoaC-Rel"/>
</dbReference>
<dbReference type="InterPro" id="IPR036425">
    <property type="entry name" value="MoaB/Mog-like_dom_sf"/>
</dbReference>
<dbReference type="PANTHER" id="PTHR43764:SF1">
    <property type="entry name" value="MOLYBDOPTERIN MOLYBDOTRANSFERASE"/>
    <property type="match status" value="1"/>
</dbReference>
<dbReference type="KEGG" id="cted:CTEST_05250"/>
<evidence type="ECO:0000313" key="4">
    <source>
        <dbReference type="EMBL" id="AKK08496.1"/>
    </source>
</evidence>
<reference evidence="5" key="2">
    <citation type="submission" date="2015-05" db="EMBL/GenBank/DDBJ databases">
        <title>Complete genome sequence of Corynebacterium testudinoris DSM 44614, recovered from necrotic lesions in the mouth of a tortoise.</title>
        <authorList>
            <person name="Ruckert C."/>
            <person name="Albersmeier A."/>
            <person name="Winkler A."/>
            <person name="Tauch A."/>
        </authorList>
    </citation>
    <scope>NUCLEOTIDE SEQUENCE [LARGE SCALE GENOMIC DNA]</scope>
    <source>
        <strain evidence="5">DSM 44614</strain>
    </source>
</reference>
<evidence type="ECO:0000313" key="5">
    <source>
        <dbReference type="Proteomes" id="UP000035540"/>
    </source>
</evidence>
<dbReference type="STRING" id="136857.CTEST_05250"/>